<proteinExistence type="predicted"/>
<protein>
    <recommendedName>
        <fullName evidence="1">ABM domain-containing protein</fullName>
    </recommendedName>
</protein>
<dbReference type="Proteomes" id="UP000216998">
    <property type="component" value="Unassembled WGS sequence"/>
</dbReference>
<feature type="domain" description="ABM" evidence="1">
    <location>
        <begin position="2"/>
        <end position="93"/>
    </location>
</feature>
<dbReference type="AlphaFoldDB" id="A0A255Z694"/>
<dbReference type="InterPro" id="IPR011008">
    <property type="entry name" value="Dimeric_a/b-barrel"/>
</dbReference>
<accession>A0A255Z694</accession>
<sequence>MYTIVAKLYVKPEKEAEFVAAMSALTDKVLANQPDVTVYLFKKIRGRDHAYAAIEQHPSQDYFRDVHCTTPWFQELVPVVMPCLAEPMVLEEFDDL</sequence>
<dbReference type="SUPFAM" id="SSF54909">
    <property type="entry name" value="Dimeric alpha+beta barrel"/>
    <property type="match status" value="1"/>
</dbReference>
<evidence type="ECO:0000313" key="2">
    <source>
        <dbReference type="EMBL" id="OYQ36160.1"/>
    </source>
</evidence>
<comment type="caution">
    <text evidence="2">The sequence shown here is derived from an EMBL/GenBank/DDBJ whole genome shotgun (WGS) entry which is preliminary data.</text>
</comment>
<dbReference type="Pfam" id="PF03992">
    <property type="entry name" value="ABM"/>
    <property type="match status" value="1"/>
</dbReference>
<dbReference type="OrthoDB" id="287932at2"/>
<organism evidence="2 3">
    <name type="scientific">Niveispirillum lacus</name>
    <dbReference type="NCBI Taxonomy" id="1981099"/>
    <lineage>
        <taxon>Bacteria</taxon>
        <taxon>Pseudomonadati</taxon>
        <taxon>Pseudomonadota</taxon>
        <taxon>Alphaproteobacteria</taxon>
        <taxon>Rhodospirillales</taxon>
        <taxon>Azospirillaceae</taxon>
        <taxon>Niveispirillum</taxon>
    </lineage>
</organism>
<evidence type="ECO:0000259" key="1">
    <source>
        <dbReference type="PROSITE" id="PS51725"/>
    </source>
</evidence>
<gene>
    <name evidence="2" type="ORF">CHU95_05025</name>
</gene>
<name>A0A255Z694_9PROT</name>
<dbReference type="InterPro" id="IPR007138">
    <property type="entry name" value="ABM_dom"/>
</dbReference>
<keyword evidence="3" id="KW-1185">Reference proteome</keyword>
<reference evidence="2 3" key="1">
    <citation type="submission" date="2017-07" db="EMBL/GenBank/DDBJ databases">
        <title>Niveispirillum cyanobacteriorum sp. nov., isolated from cyanobacterial aggregates in a eutrophic lake.</title>
        <authorList>
            <person name="Cai H."/>
        </authorList>
    </citation>
    <scope>NUCLEOTIDE SEQUENCE [LARGE SCALE GENOMIC DNA]</scope>
    <source>
        <strain evidence="3">TH1-14</strain>
    </source>
</reference>
<dbReference type="Gene3D" id="3.30.70.100">
    <property type="match status" value="1"/>
</dbReference>
<dbReference type="EMBL" id="NOXU01000023">
    <property type="protein sequence ID" value="OYQ36160.1"/>
    <property type="molecule type" value="Genomic_DNA"/>
</dbReference>
<dbReference type="RefSeq" id="WP_094454368.1">
    <property type="nucleotide sequence ID" value="NZ_NOXU01000023.1"/>
</dbReference>
<evidence type="ECO:0000313" key="3">
    <source>
        <dbReference type="Proteomes" id="UP000216998"/>
    </source>
</evidence>
<dbReference type="PROSITE" id="PS51725">
    <property type="entry name" value="ABM"/>
    <property type="match status" value="1"/>
</dbReference>